<keyword evidence="5" id="KW-0539">Nucleus</keyword>
<dbReference type="GO" id="GO:0004527">
    <property type="term" value="F:exonuclease activity"/>
    <property type="evidence" value="ECO:0007669"/>
    <property type="project" value="InterPro"/>
</dbReference>
<dbReference type="InterPro" id="IPR036397">
    <property type="entry name" value="RNaseH_sf"/>
</dbReference>
<evidence type="ECO:0000256" key="4">
    <source>
        <dbReference type="ARBA" id="ARBA00022801"/>
    </source>
</evidence>
<keyword evidence="3" id="KW-0540">Nuclease</keyword>
<comment type="caution">
    <text evidence="6">The sequence shown here is derived from an EMBL/GenBank/DDBJ whole genome shotgun (WGS) entry which is preliminary data.</text>
</comment>
<dbReference type="AlphaFoldDB" id="A0A9P0LAU3"/>
<dbReference type="PANTHER" id="PTHR12801:SF115">
    <property type="entry name" value="FI18136P1-RELATED"/>
    <property type="match status" value="1"/>
</dbReference>
<comment type="similarity">
    <text evidence="2">Belongs to the REXO1/REXO3 family.</text>
</comment>
<evidence type="ECO:0000256" key="5">
    <source>
        <dbReference type="ARBA" id="ARBA00023242"/>
    </source>
</evidence>
<evidence type="ECO:0000313" key="6">
    <source>
        <dbReference type="EMBL" id="CAH1989609.1"/>
    </source>
</evidence>
<dbReference type="GO" id="GO:0005634">
    <property type="term" value="C:nucleus"/>
    <property type="evidence" value="ECO:0007669"/>
    <property type="project" value="UniProtKB-SubCell"/>
</dbReference>
<sequence length="96" mass="11356">MERTQAKKLREVQNDLKRFIHANTTLIDHSLENDLRALKMVRSHIVDTAYTFPHHYGLPYRRSLRNLTSSILKRQLQMNGDNSYEDPSACMELILW</sequence>
<accession>A0A9P0LAU3</accession>
<dbReference type="EMBL" id="CAKOFQ010007067">
    <property type="protein sequence ID" value="CAH1989609.1"/>
    <property type="molecule type" value="Genomic_DNA"/>
</dbReference>
<reference evidence="6" key="1">
    <citation type="submission" date="2022-03" db="EMBL/GenBank/DDBJ databases">
        <authorList>
            <person name="Sayadi A."/>
        </authorList>
    </citation>
    <scope>NUCLEOTIDE SEQUENCE</scope>
</reference>
<evidence type="ECO:0000256" key="2">
    <source>
        <dbReference type="ARBA" id="ARBA00006357"/>
    </source>
</evidence>
<dbReference type="InterPro" id="IPR047021">
    <property type="entry name" value="REXO1/3/4-like"/>
</dbReference>
<dbReference type="InterPro" id="IPR012337">
    <property type="entry name" value="RNaseH-like_sf"/>
</dbReference>
<dbReference type="SUPFAM" id="SSF53098">
    <property type="entry name" value="Ribonuclease H-like"/>
    <property type="match status" value="1"/>
</dbReference>
<comment type="subcellular location">
    <subcellularLocation>
        <location evidence="1">Nucleus</location>
    </subcellularLocation>
</comment>
<evidence type="ECO:0000313" key="7">
    <source>
        <dbReference type="Proteomes" id="UP001152888"/>
    </source>
</evidence>
<keyword evidence="4" id="KW-0378">Hydrolase</keyword>
<evidence type="ECO:0000256" key="1">
    <source>
        <dbReference type="ARBA" id="ARBA00004123"/>
    </source>
</evidence>
<protein>
    <submittedName>
        <fullName evidence="6">Uncharacterized protein</fullName>
    </submittedName>
</protein>
<dbReference type="PANTHER" id="PTHR12801">
    <property type="entry name" value="RNA EXONUCLEASE REXO1 / RECO3 FAMILY MEMBER-RELATED"/>
    <property type="match status" value="1"/>
</dbReference>
<proteinExistence type="inferred from homology"/>
<dbReference type="Gene3D" id="3.30.420.10">
    <property type="entry name" value="Ribonuclease H-like superfamily/Ribonuclease H"/>
    <property type="match status" value="1"/>
</dbReference>
<evidence type="ECO:0000256" key="3">
    <source>
        <dbReference type="ARBA" id="ARBA00022722"/>
    </source>
</evidence>
<keyword evidence="7" id="KW-1185">Reference proteome</keyword>
<dbReference type="GO" id="GO:0003676">
    <property type="term" value="F:nucleic acid binding"/>
    <property type="evidence" value="ECO:0007669"/>
    <property type="project" value="InterPro"/>
</dbReference>
<gene>
    <name evidence="6" type="ORF">ACAOBT_LOCUS19125</name>
</gene>
<dbReference type="Proteomes" id="UP001152888">
    <property type="component" value="Unassembled WGS sequence"/>
</dbReference>
<name>A0A9P0LAU3_ACAOB</name>
<dbReference type="OrthoDB" id="206335at2759"/>
<organism evidence="6 7">
    <name type="scientific">Acanthoscelides obtectus</name>
    <name type="common">Bean weevil</name>
    <name type="synonym">Bruchus obtectus</name>
    <dbReference type="NCBI Taxonomy" id="200917"/>
    <lineage>
        <taxon>Eukaryota</taxon>
        <taxon>Metazoa</taxon>
        <taxon>Ecdysozoa</taxon>
        <taxon>Arthropoda</taxon>
        <taxon>Hexapoda</taxon>
        <taxon>Insecta</taxon>
        <taxon>Pterygota</taxon>
        <taxon>Neoptera</taxon>
        <taxon>Endopterygota</taxon>
        <taxon>Coleoptera</taxon>
        <taxon>Polyphaga</taxon>
        <taxon>Cucujiformia</taxon>
        <taxon>Chrysomeloidea</taxon>
        <taxon>Chrysomelidae</taxon>
        <taxon>Bruchinae</taxon>
        <taxon>Bruchini</taxon>
        <taxon>Acanthoscelides</taxon>
    </lineage>
</organism>